<dbReference type="OrthoDB" id="9780991at2"/>
<keyword evidence="3 4" id="KW-0732">Signal</keyword>
<protein>
    <submittedName>
        <fullName evidence="5">Sugar ABC transporter substrate-binding protein</fullName>
    </submittedName>
</protein>
<reference evidence="6" key="1">
    <citation type="submission" date="2017-07" db="EMBL/GenBank/DDBJ databases">
        <title>Brachybacterium sp. VR2415.</title>
        <authorList>
            <person name="Tak E.J."/>
            <person name="Bae J.-W."/>
        </authorList>
    </citation>
    <scope>NUCLEOTIDE SEQUENCE [LARGE SCALE GENOMIC DNA]</scope>
    <source>
        <strain evidence="6">VR2415</strain>
    </source>
</reference>
<dbReference type="RefSeq" id="WP_089064574.1">
    <property type="nucleotide sequence ID" value="NZ_CP022316.1"/>
</dbReference>
<dbReference type="PROSITE" id="PS51318">
    <property type="entry name" value="TAT"/>
    <property type="match status" value="1"/>
</dbReference>
<evidence type="ECO:0000256" key="4">
    <source>
        <dbReference type="SAM" id="SignalP"/>
    </source>
</evidence>
<evidence type="ECO:0000256" key="2">
    <source>
        <dbReference type="ARBA" id="ARBA00022448"/>
    </source>
</evidence>
<dbReference type="GO" id="GO:0055052">
    <property type="term" value="C:ATP-binding cassette (ABC) transporter complex, substrate-binding subunit-containing"/>
    <property type="evidence" value="ECO:0007669"/>
    <property type="project" value="TreeGrafter"/>
</dbReference>
<dbReference type="GO" id="GO:0015768">
    <property type="term" value="P:maltose transport"/>
    <property type="evidence" value="ECO:0007669"/>
    <property type="project" value="TreeGrafter"/>
</dbReference>
<evidence type="ECO:0000256" key="1">
    <source>
        <dbReference type="ARBA" id="ARBA00008520"/>
    </source>
</evidence>
<dbReference type="KEGG" id="brv:CFK39_05275"/>
<feature type="signal peptide" evidence="4">
    <location>
        <begin position="1"/>
        <end position="21"/>
    </location>
</feature>
<dbReference type="PANTHER" id="PTHR30061">
    <property type="entry name" value="MALTOSE-BINDING PERIPLASMIC PROTEIN"/>
    <property type="match status" value="1"/>
</dbReference>
<gene>
    <name evidence="5" type="ORF">CFK39_05275</name>
</gene>
<dbReference type="Pfam" id="PF13416">
    <property type="entry name" value="SBP_bac_8"/>
    <property type="match status" value="1"/>
</dbReference>
<dbReference type="Gene3D" id="3.40.190.10">
    <property type="entry name" value="Periplasmic binding protein-like II"/>
    <property type="match status" value="2"/>
</dbReference>
<dbReference type="PROSITE" id="PS51257">
    <property type="entry name" value="PROKAR_LIPOPROTEIN"/>
    <property type="match status" value="1"/>
</dbReference>
<sequence>MITRRHVLSAGAAGSAALALAACGGDSGSSGGSGGAVDGEGKTLTMWLMEGTNASADTYIEELKTAFSDATGATLDVQVQPWEGAHDKFVTAMAGGTGPDVAEVGTTWVPEFADAGGLDVLTEDIEAAGLSDGMIEGLVEAGTLDGEMYGMPWYAGVRSILGNRDMLEEAGVNSQPQNWDDLLTMITTLEEHDSDWISFPVPGASIFSATPFIWGAGGEIAENADGAWTATINAPEAVEGLTWYTDLALKHNSSTAAASTWVETEALAEFLQEKVPMFITGSWVPATIREDNPELAEKLVAFTIPAKDSPVAPSFLGGSLMCRFTETQEPELAFELIKLVTTGDFATRWAEETNYFPGTVDAVDEVVAGGDELTKVFATQMIDGGKSVPVTPAWGKIEGAKTMTTLVGTILEGTSVQDAADTAAAEMDGFFSG</sequence>
<evidence type="ECO:0000256" key="3">
    <source>
        <dbReference type="ARBA" id="ARBA00022729"/>
    </source>
</evidence>
<keyword evidence="6" id="KW-1185">Reference proteome</keyword>
<evidence type="ECO:0000313" key="5">
    <source>
        <dbReference type="EMBL" id="ASK65332.1"/>
    </source>
</evidence>
<proteinExistence type="inferred from homology"/>
<dbReference type="AlphaFoldDB" id="A0A220UBP5"/>
<dbReference type="PANTHER" id="PTHR30061:SF50">
    <property type="entry name" value="MALTOSE_MALTODEXTRIN-BINDING PERIPLASMIC PROTEIN"/>
    <property type="match status" value="1"/>
</dbReference>
<accession>A0A220UBP5</accession>
<evidence type="ECO:0000313" key="6">
    <source>
        <dbReference type="Proteomes" id="UP000198398"/>
    </source>
</evidence>
<dbReference type="InterPro" id="IPR006059">
    <property type="entry name" value="SBP"/>
</dbReference>
<dbReference type="SUPFAM" id="SSF53850">
    <property type="entry name" value="Periplasmic binding protein-like II"/>
    <property type="match status" value="1"/>
</dbReference>
<dbReference type="InterPro" id="IPR006311">
    <property type="entry name" value="TAT_signal"/>
</dbReference>
<dbReference type="GO" id="GO:0042956">
    <property type="term" value="P:maltodextrin transmembrane transport"/>
    <property type="evidence" value="ECO:0007669"/>
    <property type="project" value="TreeGrafter"/>
</dbReference>
<comment type="similarity">
    <text evidence="1">Belongs to the bacterial solute-binding protein 1 family.</text>
</comment>
<dbReference type="CDD" id="cd14747">
    <property type="entry name" value="PBP2_MalE"/>
    <property type="match status" value="1"/>
</dbReference>
<dbReference type="Proteomes" id="UP000198398">
    <property type="component" value="Chromosome"/>
</dbReference>
<dbReference type="GO" id="GO:1901982">
    <property type="term" value="F:maltose binding"/>
    <property type="evidence" value="ECO:0007669"/>
    <property type="project" value="TreeGrafter"/>
</dbReference>
<name>A0A220UBP5_9MICO</name>
<dbReference type="EMBL" id="CP022316">
    <property type="protein sequence ID" value="ASK65332.1"/>
    <property type="molecule type" value="Genomic_DNA"/>
</dbReference>
<keyword evidence="2" id="KW-0813">Transport</keyword>
<organism evidence="5 6">
    <name type="scientific">Brachybacterium avium</name>
    <dbReference type="NCBI Taxonomy" id="2017485"/>
    <lineage>
        <taxon>Bacteria</taxon>
        <taxon>Bacillati</taxon>
        <taxon>Actinomycetota</taxon>
        <taxon>Actinomycetes</taxon>
        <taxon>Micrococcales</taxon>
        <taxon>Dermabacteraceae</taxon>
        <taxon>Brachybacterium</taxon>
    </lineage>
</organism>
<feature type="chain" id="PRO_5012646031" evidence="4">
    <location>
        <begin position="22"/>
        <end position="433"/>
    </location>
</feature>